<dbReference type="EC" id="4.1.1.65" evidence="12"/>
<keyword evidence="9 12" id="KW-0456">Lyase</keyword>
<dbReference type="STRING" id="747525.W4JXU9"/>
<keyword evidence="5 12" id="KW-1133">Transmembrane helix</keyword>
<dbReference type="GO" id="GO:0016540">
    <property type="term" value="P:protein autoprocessing"/>
    <property type="evidence" value="ECO:0007669"/>
    <property type="project" value="UniProtKB-UniRule"/>
</dbReference>
<comment type="function">
    <text evidence="12">Catalyzes the formation of phosphatidylethanolamine (PtdEtn) from phosphatidylserine (PtdSer). Plays a central role in phospholipid metabolism and in the interorganelle trafficking of phosphatidylserine.</text>
</comment>
<dbReference type="HAMAP" id="MF_03208">
    <property type="entry name" value="PS_decarb_PSD_B_type1_euk"/>
    <property type="match status" value="1"/>
</dbReference>
<evidence type="ECO:0000256" key="7">
    <source>
        <dbReference type="ARBA" id="ARBA00023136"/>
    </source>
</evidence>
<evidence type="ECO:0000256" key="12">
    <source>
        <dbReference type="HAMAP-Rule" id="MF_03208"/>
    </source>
</evidence>
<dbReference type="EMBL" id="KI925462">
    <property type="protein sequence ID" value="ETW78402.1"/>
    <property type="molecule type" value="Genomic_DNA"/>
</dbReference>
<dbReference type="OrthoDB" id="4330at2759"/>
<dbReference type="GO" id="GO:0004609">
    <property type="term" value="F:phosphatidylserine decarboxylase activity"/>
    <property type="evidence" value="ECO:0007669"/>
    <property type="project" value="UniProtKB-UniRule"/>
</dbReference>
<comment type="subcellular location">
    <molecule>Phosphatidylserine decarboxylase 1 alpha chain</molecule>
    <subcellularLocation>
        <location evidence="12">Mitochondrion inner membrane</location>
        <topology evidence="12">Peripheral membrane protein</topology>
        <orientation evidence="12">Intermembrane side</orientation>
    </subcellularLocation>
    <text evidence="12">Anchored to the mitochondrial inner membrane through its interaction with the integral membrane beta chain.</text>
</comment>
<dbReference type="GeneID" id="20671108"/>
<comment type="catalytic activity">
    <reaction evidence="12">
        <text>a 1,2-diacyl-sn-glycero-3-phospho-L-serine + H(+) = a 1,2-diacyl-sn-glycero-3-phosphoethanolamine + CO2</text>
        <dbReference type="Rhea" id="RHEA:20828"/>
        <dbReference type="ChEBI" id="CHEBI:15378"/>
        <dbReference type="ChEBI" id="CHEBI:16526"/>
        <dbReference type="ChEBI" id="CHEBI:57262"/>
        <dbReference type="ChEBI" id="CHEBI:64612"/>
        <dbReference type="EC" id="4.1.1.65"/>
    </reaction>
</comment>
<feature type="topological domain" description="Mitochondrial matrix" evidence="12">
    <location>
        <begin position="1"/>
        <end position="21"/>
    </location>
</feature>
<keyword evidence="4 12" id="KW-0210">Decarboxylase</keyword>
<dbReference type="GO" id="GO:0006646">
    <property type="term" value="P:phosphatidylethanolamine biosynthetic process"/>
    <property type="evidence" value="ECO:0007669"/>
    <property type="project" value="UniProtKB-UniRule"/>
</dbReference>
<keyword evidence="12" id="KW-0999">Mitochondrion inner membrane</keyword>
<dbReference type="InterPro" id="IPR033177">
    <property type="entry name" value="PSD-B"/>
</dbReference>
<comment type="subunit">
    <text evidence="12">Heterodimer of a large membrane-associated beta subunit and a small pyruvoyl-containing alpha subunit.</text>
</comment>
<evidence type="ECO:0000256" key="6">
    <source>
        <dbReference type="ARBA" id="ARBA00023098"/>
    </source>
</evidence>
<comment type="pathway">
    <text evidence="1">Lipid metabolism.</text>
</comment>
<feature type="topological domain" description="Mitochondrial intermembrane" evidence="12">
    <location>
        <begin position="41"/>
        <end position="471"/>
    </location>
</feature>
<feature type="chain" id="PRO_5023486719" description="Phosphatidylserine decarboxylase 1 alpha chain" evidence="12">
    <location>
        <begin position="434"/>
        <end position="471"/>
    </location>
</feature>
<dbReference type="FunCoup" id="W4JXU9">
    <property type="interactions" value="295"/>
</dbReference>
<dbReference type="InterPro" id="IPR033661">
    <property type="entry name" value="PSD_type1_euk"/>
</dbReference>
<dbReference type="KEGG" id="hir:HETIRDRAFT_325064"/>
<keyword evidence="6 12" id="KW-0443">Lipid metabolism</keyword>
<dbReference type="GO" id="GO:0005743">
    <property type="term" value="C:mitochondrial inner membrane"/>
    <property type="evidence" value="ECO:0007669"/>
    <property type="project" value="UniProtKB-SubCell"/>
</dbReference>
<keyword evidence="7 12" id="KW-0472">Membrane</keyword>
<keyword evidence="12" id="KW-0865">Zymogen</keyword>
<accession>W4JXU9</accession>
<dbReference type="Proteomes" id="UP000030671">
    <property type="component" value="Unassembled WGS sequence"/>
</dbReference>
<feature type="active site" description="Charge relay system; for autoendoproteolytic cleavage activity" evidence="12">
    <location>
        <position position="434"/>
    </location>
</feature>
<comment type="similarity">
    <text evidence="12">Belongs to the phosphatidylserine decarboxylase family. PSD-B subfamily. Eukaryotic type I sub-subfamily.</text>
</comment>
<keyword evidence="11 12" id="KW-0670">Pyruvate</keyword>
<evidence type="ECO:0000256" key="9">
    <source>
        <dbReference type="ARBA" id="ARBA00023239"/>
    </source>
</evidence>
<proteinExistence type="inferred from homology"/>
<dbReference type="eggNOG" id="KOG2420">
    <property type="taxonomic scope" value="Eukaryota"/>
</dbReference>
<keyword evidence="8 12" id="KW-0594">Phospholipid biosynthesis</keyword>
<dbReference type="RefSeq" id="XP_009550374.1">
    <property type="nucleotide sequence ID" value="XM_009552079.1"/>
</dbReference>
<feature type="modified residue" description="Pyruvic acid (Ser); by autocatalysis" evidence="12">
    <location>
        <position position="434"/>
    </location>
</feature>
<keyword evidence="12" id="KW-0496">Mitochondrion</keyword>
<dbReference type="InterPro" id="IPR003817">
    <property type="entry name" value="PS_Dcarbxylase"/>
</dbReference>
<comment type="pathway">
    <text evidence="12">Phospholipid metabolism; phosphatidylethanolamine biosynthesis; phosphatidylethanolamine from CDP-diacylglycerol: step 2/2.</text>
</comment>
<keyword evidence="14" id="KW-1185">Reference proteome</keyword>
<keyword evidence="2 12" id="KW-0444">Lipid biosynthesis</keyword>
<evidence type="ECO:0000313" key="13">
    <source>
        <dbReference type="EMBL" id="ETW78402.1"/>
    </source>
</evidence>
<evidence type="ECO:0000256" key="8">
    <source>
        <dbReference type="ARBA" id="ARBA00023209"/>
    </source>
</evidence>
<sequence length="471" mass="52233">MSSSEKVAQAWRHTPTKWYPLPWFIGALLLVVLQYKKSVRKDVYVDEDGQEVIRLKGPWQVHILGALPLRNMSRLWGWLNSLELPVWFRPIGFTMYAWAFGCNLDEIEPADLRAYASLGDFFYRKLKPGARPVAAAALVSPADGKVLHFGTIKDLRVEQVKGITYSLDALLGVEKHAPGTPGSTVVHFPPRAMEIVDDEEFANVNGIEYSLNQLIGTSTPTTPTTPRFEDPQGPVFPTDPEAYARHPTPKKHGERIDASVVEPDRSLQDTVAHDVSVAREMGVQPSLSHRRSTSGTSVKPGNALFFTVIYLAPGDYHRFHSPAAWVVEKRRHFQGELFSVSPYVAKRLENLFVLNERVAMLGRWRHGFFSMIPVGATNVGSIKINFDQALRTNVRGRPPPPGTYTEAVYSAASPILNGQPLTPAQEMGGFCLGSTIVLVFEAPKTFEFAVHEGQKVKVGQALGDIGHDKDD</sequence>
<dbReference type="UniPathway" id="UPA00558">
    <property type="reaction ID" value="UER00616"/>
</dbReference>
<feature type="active site" description="Charge relay system; for autoendoproteolytic cleavage activity" evidence="12">
    <location>
        <position position="143"/>
    </location>
</feature>
<keyword evidence="3 12" id="KW-0812">Transmembrane</keyword>
<comment type="cofactor">
    <cofactor evidence="12">
        <name>pyruvate</name>
        <dbReference type="ChEBI" id="CHEBI:15361"/>
    </cofactor>
    <text evidence="12">Binds 1 pyruvoyl group covalently per subunit.</text>
</comment>
<gene>
    <name evidence="12" type="primary">PSD1</name>
    <name evidence="13" type="ORF">HETIRDRAFT_325064</name>
</gene>
<evidence type="ECO:0000256" key="3">
    <source>
        <dbReference type="ARBA" id="ARBA00022692"/>
    </source>
</evidence>
<dbReference type="AlphaFoldDB" id="W4JXU9"/>
<keyword evidence="10 12" id="KW-1208">Phospholipid metabolism</keyword>
<evidence type="ECO:0000256" key="1">
    <source>
        <dbReference type="ARBA" id="ARBA00005189"/>
    </source>
</evidence>
<dbReference type="NCBIfam" id="TIGR00163">
    <property type="entry name" value="PS_decarb"/>
    <property type="match status" value="1"/>
</dbReference>
<dbReference type="PANTHER" id="PTHR10067">
    <property type="entry name" value="PHOSPHATIDYLSERINE DECARBOXYLASE"/>
    <property type="match status" value="1"/>
</dbReference>
<evidence type="ECO:0000256" key="5">
    <source>
        <dbReference type="ARBA" id="ARBA00022989"/>
    </source>
</evidence>
<dbReference type="PANTHER" id="PTHR10067:SF6">
    <property type="entry name" value="PHOSPHATIDYLSERINE DECARBOXYLASE PROENZYME, MITOCHONDRIAL"/>
    <property type="match status" value="1"/>
</dbReference>
<name>W4JXU9_HETIT</name>
<evidence type="ECO:0000256" key="4">
    <source>
        <dbReference type="ARBA" id="ARBA00022793"/>
    </source>
</evidence>
<feature type="active site" description="Charge relay system; for autoendoproteolytic cleavage activity" evidence="12">
    <location>
        <position position="320"/>
    </location>
</feature>
<comment type="subcellular location">
    <molecule>Phosphatidylserine decarboxylase 1 beta chain</molecule>
    <subcellularLocation>
        <location evidence="12">Mitochondrion inner membrane</location>
        <topology evidence="12">Single-pass membrane protein</topology>
        <orientation evidence="12">Intermembrane side</orientation>
    </subcellularLocation>
</comment>
<reference evidence="13 14" key="1">
    <citation type="journal article" date="2012" name="New Phytol.">
        <title>Insight into trade-off between wood decay and parasitism from the genome of a fungal forest pathogen.</title>
        <authorList>
            <person name="Olson A."/>
            <person name="Aerts A."/>
            <person name="Asiegbu F."/>
            <person name="Belbahri L."/>
            <person name="Bouzid O."/>
            <person name="Broberg A."/>
            <person name="Canback B."/>
            <person name="Coutinho P.M."/>
            <person name="Cullen D."/>
            <person name="Dalman K."/>
            <person name="Deflorio G."/>
            <person name="van Diepen L.T."/>
            <person name="Dunand C."/>
            <person name="Duplessis S."/>
            <person name="Durling M."/>
            <person name="Gonthier P."/>
            <person name="Grimwood J."/>
            <person name="Fossdal C.G."/>
            <person name="Hansson D."/>
            <person name="Henrissat B."/>
            <person name="Hietala A."/>
            <person name="Himmelstrand K."/>
            <person name="Hoffmeister D."/>
            <person name="Hogberg N."/>
            <person name="James T.Y."/>
            <person name="Karlsson M."/>
            <person name="Kohler A."/>
            <person name="Kues U."/>
            <person name="Lee Y.H."/>
            <person name="Lin Y.C."/>
            <person name="Lind M."/>
            <person name="Lindquist E."/>
            <person name="Lombard V."/>
            <person name="Lucas S."/>
            <person name="Lunden K."/>
            <person name="Morin E."/>
            <person name="Murat C."/>
            <person name="Park J."/>
            <person name="Raffaello T."/>
            <person name="Rouze P."/>
            <person name="Salamov A."/>
            <person name="Schmutz J."/>
            <person name="Solheim H."/>
            <person name="Stahlberg J."/>
            <person name="Velez H."/>
            <person name="de Vries R.P."/>
            <person name="Wiebenga A."/>
            <person name="Woodward S."/>
            <person name="Yakovlev I."/>
            <person name="Garbelotto M."/>
            <person name="Martin F."/>
            <person name="Grigoriev I.V."/>
            <person name="Stenlid J."/>
        </authorList>
    </citation>
    <scope>NUCLEOTIDE SEQUENCE [LARGE SCALE GENOMIC DNA]</scope>
    <source>
        <strain evidence="13 14">TC 32-1</strain>
    </source>
</reference>
<dbReference type="InParanoid" id="W4JXU9"/>
<feature type="active site" description="Schiff-base intermediate with substrate; via pyruvic acid; for decarboxylase activity" evidence="12">
    <location>
        <position position="434"/>
    </location>
</feature>
<evidence type="ECO:0000256" key="2">
    <source>
        <dbReference type="ARBA" id="ARBA00022516"/>
    </source>
</evidence>
<comment type="PTM">
    <text evidence="12">Is synthesized initially as an inactive proenzyme. Formation of the active enzyme involves a self-maturation process in which the active site pyruvoyl group is generated from an internal serine residue via an autocatalytic post-translational modification. Two non-identical subunits are generated from the proenzyme in this reaction, and the pyruvate is formed at the N-terminus of the alpha chain, which is derived from the carboxyl end of the proenzyme. The autoendoproteolytic cleavage occurs by a canonical serine protease mechanism, in which the side chain hydroxyl group of the serine supplies its oxygen atom to form the C-terminus of the beta chain, while the remainder of the serine residue undergoes an oxidative deamination to produce ammonia and the pyruvoyl prosthetic group on the alpha chain. During this reaction, the Ser that is part of the protease active site of the proenzyme becomes the pyruvoyl prosthetic group, which constitutes an essential element of the active site of the mature decarboxylase.</text>
</comment>
<dbReference type="Pfam" id="PF02666">
    <property type="entry name" value="PS_Dcarbxylase"/>
    <property type="match status" value="2"/>
</dbReference>
<evidence type="ECO:0000256" key="10">
    <source>
        <dbReference type="ARBA" id="ARBA00023264"/>
    </source>
</evidence>
<evidence type="ECO:0000256" key="11">
    <source>
        <dbReference type="ARBA" id="ARBA00023317"/>
    </source>
</evidence>
<organism evidence="13 14">
    <name type="scientific">Heterobasidion irregulare (strain TC 32-1)</name>
    <dbReference type="NCBI Taxonomy" id="747525"/>
    <lineage>
        <taxon>Eukaryota</taxon>
        <taxon>Fungi</taxon>
        <taxon>Dikarya</taxon>
        <taxon>Basidiomycota</taxon>
        <taxon>Agaricomycotina</taxon>
        <taxon>Agaricomycetes</taxon>
        <taxon>Russulales</taxon>
        <taxon>Bondarzewiaceae</taxon>
        <taxon>Heterobasidion</taxon>
        <taxon>Heterobasidion annosum species complex</taxon>
    </lineage>
</organism>
<dbReference type="HOGENOM" id="CLU_029061_1_1_1"/>
<evidence type="ECO:0000313" key="14">
    <source>
        <dbReference type="Proteomes" id="UP000030671"/>
    </source>
</evidence>
<feature type="site" description="Cleavage (non-hydrolytic); by autocatalysis" evidence="12">
    <location>
        <begin position="433"/>
        <end position="434"/>
    </location>
</feature>
<protein>
    <recommendedName>
        <fullName evidence="12">Phosphatidylserine decarboxylase proenzyme 1, mitochondrial</fullName>
        <ecNumber evidence="12">4.1.1.65</ecNumber>
    </recommendedName>
    <component>
        <recommendedName>
            <fullName evidence="12">Phosphatidylserine decarboxylase 1 beta chain</fullName>
        </recommendedName>
    </component>
    <component>
        <recommendedName>
            <fullName evidence="12">Phosphatidylserine decarboxylase 1 alpha chain</fullName>
        </recommendedName>
    </component>
</protein>
<feature type="chain" id="PRO_5023486720" description="Phosphatidylserine decarboxylase 1 beta chain" evidence="12">
    <location>
        <begin position="1"/>
        <end position="433"/>
    </location>
</feature>